<dbReference type="PANTHER" id="PTHR11364:SF27">
    <property type="entry name" value="SULFURTRANSFERASE"/>
    <property type="match status" value="1"/>
</dbReference>
<dbReference type="FunFam" id="3.40.250.10:FF:000015">
    <property type="entry name" value="Sulfurtransferase"/>
    <property type="match status" value="1"/>
</dbReference>
<name>A0A6I4U1Z9_9SPHN</name>
<reference evidence="8 9" key="1">
    <citation type="submission" date="2019-12" db="EMBL/GenBank/DDBJ databases">
        <title>Genomic-based taxomic classification of the family Erythrobacteraceae.</title>
        <authorList>
            <person name="Xu L."/>
        </authorList>
    </citation>
    <scope>NUCLEOTIDE SEQUENCE [LARGE SCALE GENOMIC DNA]</scope>
    <source>
        <strain evidence="8 9">LMG 29519</strain>
    </source>
</reference>
<sequence length="282" mass="30545">MESLVSTEWLAGECDAADLRIVDASKHPFEPDRDPRAEYLDGHIPGALFLDLGELVDTSTDVPNTLPPAEKFASRMQALGIGDGSRIVVYDNGSQVKSAMRAWFMFHHFGAHNVAVLDGGLAKWQAEDRPLEQGANERRQRHFTSWESGKCVRSKADMLANIESGAEQVVDARPAERFEGATPEPREGMGAGHIPGAVNLPVGWLYREDGTLKDEDGLRAAFERAGVDMDRPLVTSCGSGMTASVVLFAAQLLGKDDVALYDGSWAEWGADPALPKQTGPAR</sequence>
<evidence type="ECO:0000256" key="4">
    <source>
        <dbReference type="ARBA" id="ARBA00022737"/>
    </source>
</evidence>
<dbReference type="GO" id="GO:0016784">
    <property type="term" value="F:3-mercaptopyruvate sulfurtransferase activity"/>
    <property type="evidence" value="ECO:0007669"/>
    <property type="project" value="UniProtKB-EC"/>
</dbReference>
<dbReference type="Gene3D" id="3.40.250.10">
    <property type="entry name" value="Rhodanese-like domain"/>
    <property type="match status" value="2"/>
</dbReference>
<dbReference type="OrthoDB" id="9781034at2"/>
<dbReference type="InterPro" id="IPR001763">
    <property type="entry name" value="Rhodanese-like_dom"/>
</dbReference>
<dbReference type="FunFam" id="3.40.250.10:FF:000001">
    <property type="entry name" value="Sulfurtransferase"/>
    <property type="match status" value="1"/>
</dbReference>
<dbReference type="NCBIfam" id="NF008557">
    <property type="entry name" value="PRK11493.1"/>
    <property type="match status" value="1"/>
</dbReference>
<dbReference type="Pfam" id="PF00581">
    <property type="entry name" value="Rhodanese"/>
    <property type="match status" value="2"/>
</dbReference>
<dbReference type="InterPro" id="IPR036873">
    <property type="entry name" value="Rhodanese-like_dom_sf"/>
</dbReference>
<dbReference type="AlphaFoldDB" id="A0A6I4U1Z9"/>
<dbReference type="PROSITE" id="PS50206">
    <property type="entry name" value="RHODANESE_3"/>
    <property type="match status" value="2"/>
</dbReference>
<feature type="domain" description="Rhodanese" evidence="7">
    <location>
        <begin position="163"/>
        <end position="277"/>
    </location>
</feature>
<keyword evidence="9" id="KW-1185">Reference proteome</keyword>
<dbReference type="SMART" id="SM00450">
    <property type="entry name" value="RHOD"/>
    <property type="match status" value="2"/>
</dbReference>
<evidence type="ECO:0000256" key="5">
    <source>
        <dbReference type="ARBA" id="ARBA00051793"/>
    </source>
</evidence>
<dbReference type="CDD" id="cd01448">
    <property type="entry name" value="TST_Repeat_1"/>
    <property type="match status" value="1"/>
</dbReference>
<dbReference type="CDD" id="cd01449">
    <property type="entry name" value="TST_Repeat_2"/>
    <property type="match status" value="1"/>
</dbReference>
<protein>
    <recommendedName>
        <fullName evidence="6">Sulfurtransferase</fullName>
    </recommendedName>
</protein>
<keyword evidence="2" id="KW-0963">Cytoplasm</keyword>
<dbReference type="GO" id="GO:0004792">
    <property type="term" value="F:thiosulfate-cyanide sulfurtransferase activity"/>
    <property type="evidence" value="ECO:0007669"/>
    <property type="project" value="InterPro"/>
</dbReference>
<evidence type="ECO:0000256" key="3">
    <source>
        <dbReference type="ARBA" id="ARBA00022679"/>
    </source>
</evidence>
<proteinExistence type="predicted"/>
<comment type="caution">
    <text evidence="8">The sequence shown here is derived from an EMBL/GenBank/DDBJ whole genome shotgun (WGS) entry which is preliminary data.</text>
</comment>
<accession>A0A6I4U1Z9</accession>
<evidence type="ECO:0000313" key="8">
    <source>
        <dbReference type="EMBL" id="MXP10109.1"/>
    </source>
</evidence>
<dbReference type="InterPro" id="IPR001307">
    <property type="entry name" value="Thiosulphate_STrfase_CS"/>
</dbReference>
<evidence type="ECO:0000256" key="2">
    <source>
        <dbReference type="ARBA" id="ARBA00022490"/>
    </source>
</evidence>
<keyword evidence="8" id="KW-0670">Pyruvate</keyword>
<dbReference type="Proteomes" id="UP000429229">
    <property type="component" value="Unassembled WGS sequence"/>
</dbReference>
<dbReference type="RefSeq" id="WP_160616751.1">
    <property type="nucleotide sequence ID" value="NZ_WTYR01000001.1"/>
</dbReference>
<keyword evidence="4" id="KW-0677">Repeat</keyword>
<evidence type="ECO:0000313" key="9">
    <source>
        <dbReference type="Proteomes" id="UP000429229"/>
    </source>
</evidence>
<keyword evidence="3 6" id="KW-0808">Transferase</keyword>
<dbReference type="SUPFAM" id="SSF52821">
    <property type="entry name" value="Rhodanese/Cell cycle control phosphatase"/>
    <property type="match status" value="2"/>
</dbReference>
<evidence type="ECO:0000259" key="7">
    <source>
        <dbReference type="PROSITE" id="PS50206"/>
    </source>
</evidence>
<dbReference type="PROSITE" id="PS00380">
    <property type="entry name" value="RHODANESE_1"/>
    <property type="match status" value="1"/>
</dbReference>
<evidence type="ECO:0000256" key="6">
    <source>
        <dbReference type="RuleBase" id="RU000507"/>
    </source>
</evidence>
<dbReference type="PROSITE" id="PS00683">
    <property type="entry name" value="RHODANESE_2"/>
    <property type="match status" value="1"/>
</dbReference>
<dbReference type="EMBL" id="WTYR01000001">
    <property type="protein sequence ID" value="MXP10109.1"/>
    <property type="molecule type" value="Genomic_DNA"/>
</dbReference>
<dbReference type="PANTHER" id="PTHR11364">
    <property type="entry name" value="THIOSULFATE SULFERTANSFERASE"/>
    <property type="match status" value="1"/>
</dbReference>
<comment type="subcellular location">
    <subcellularLocation>
        <location evidence="1">Cytoplasm</location>
    </subcellularLocation>
</comment>
<feature type="domain" description="Rhodanese" evidence="7">
    <location>
        <begin position="15"/>
        <end position="133"/>
    </location>
</feature>
<dbReference type="GO" id="GO:0005737">
    <property type="term" value="C:cytoplasm"/>
    <property type="evidence" value="ECO:0007669"/>
    <property type="project" value="UniProtKB-SubCell"/>
</dbReference>
<comment type="catalytic activity">
    <reaction evidence="5">
        <text>2-oxo-3-sulfanylpropanoate + [thioredoxin]-dithiol = [thioredoxin]-disulfide + hydrogen sulfide + pyruvate + H(+)</text>
        <dbReference type="Rhea" id="RHEA:21740"/>
        <dbReference type="Rhea" id="RHEA-COMP:10698"/>
        <dbReference type="Rhea" id="RHEA-COMP:10700"/>
        <dbReference type="ChEBI" id="CHEBI:15361"/>
        <dbReference type="ChEBI" id="CHEBI:15378"/>
        <dbReference type="ChEBI" id="CHEBI:29919"/>
        <dbReference type="ChEBI" id="CHEBI:29950"/>
        <dbReference type="ChEBI" id="CHEBI:50058"/>
        <dbReference type="ChEBI" id="CHEBI:57678"/>
        <dbReference type="EC" id="2.8.1.2"/>
    </reaction>
    <physiologicalReaction direction="left-to-right" evidence="5">
        <dbReference type="Rhea" id="RHEA:21741"/>
    </physiologicalReaction>
</comment>
<gene>
    <name evidence="8" type="primary">sseA</name>
    <name evidence="8" type="ORF">GRI68_07940</name>
</gene>
<evidence type="ECO:0000256" key="1">
    <source>
        <dbReference type="ARBA" id="ARBA00004496"/>
    </source>
</evidence>
<organism evidence="8 9">
    <name type="scientific">Alteriqipengyuania halimionae</name>
    <dbReference type="NCBI Taxonomy" id="1926630"/>
    <lineage>
        <taxon>Bacteria</taxon>
        <taxon>Pseudomonadati</taxon>
        <taxon>Pseudomonadota</taxon>
        <taxon>Alphaproteobacteria</taxon>
        <taxon>Sphingomonadales</taxon>
        <taxon>Erythrobacteraceae</taxon>
        <taxon>Alteriqipengyuania</taxon>
    </lineage>
</organism>
<dbReference type="InterPro" id="IPR045078">
    <property type="entry name" value="TST/MPST-like"/>
</dbReference>